<accession>E1XU98</accession>
<sequence>MIILILYLSVFLNVGLLAILALLALWNTTKKQGGSNHLSTLKKMESEVMERQTSQMTLTTEVILDDFNTTTPKETHHV</sequence>
<dbReference type="RefSeq" id="YP_004306669.1">
    <property type="nucleotide sequence ID" value="NC_015271.1"/>
</dbReference>
<dbReference type="EMBL" id="FR667955">
    <property type="protein sequence ID" value="CBV65217.1"/>
    <property type="molecule type" value="Genomic_DNA"/>
</dbReference>
<keyword evidence="3" id="KW-1185">Reference proteome</keyword>
<dbReference type="GeneID" id="10324300"/>
<gene>
    <name evidence="2" type="primary">4.2</name>
    <name evidence="2" type="ORF">Vi06_19</name>
</gene>
<evidence type="ECO:0000313" key="2">
    <source>
        <dbReference type="EMBL" id="CBV65217.1"/>
    </source>
</evidence>
<proteinExistence type="predicted"/>
<keyword evidence="1" id="KW-0812">Transmembrane</keyword>
<evidence type="ECO:0000256" key="1">
    <source>
        <dbReference type="SAM" id="Phobius"/>
    </source>
</evidence>
<dbReference type="InterPro" id="IPR035148">
    <property type="entry name" value="DUF5480"/>
</dbReference>
<dbReference type="KEGG" id="vg:10324300"/>
<dbReference type="Proteomes" id="UP000000335">
    <property type="component" value="Segment"/>
</dbReference>
<protein>
    <submittedName>
        <fullName evidence="2">Hypothetical phage protein</fullName>
    </submittedName>
</protein>
<evidence type="ECO:0000313" key="3">
    <source>
        <dbReference type="Proteomes" id="UP000000335"/>
    </source>
</evidence>
<organism evidence="2 3">
    <name type="scientific">Salmonella phage Vi06</name>
    <dbReference type="NCBI Taxonomy" id="866889"/>
    <lineage>
        <taxon>Viruses</taxon>
        <taxon>Duplodnaviria</taxon>
        <taxon>Heunggongvirae</taxon>
        <taxon>Uroviricota</taxon>
        <taxon>Caudoviricetes</taxon>
        <taxon>Autographivirales</taxon>
        <taxon>Autotranscriptaviridae</taxon>
        <taxon>Studiervirinae</taxon>
        <taxon>Teseptimavirus</taxon>
        <taxon>Teseptimavirus Vi06</taxon>
    </lineage>
</organism>
<keyword evidence="1" id="KW-0472">Membrane</keyword>
<keyword evidence="1" id="KW-1133">Transmembrane helix</keyword>
<reference evidence="2 3" key="1">
    <citation type="journal article" date="2010" name="J. Bacteriol.">
        <title>A conserved acetyl esterase domain targets diverse bacteriophages to the Vi capsular receptor of Salmonella enterica serovar Typhi.</title>
        <authorList>
            <person name="Pickard D."/>
            <person name="Toribio A.L."/>
            <person name="Petty N.K."/>
            <person name="van Tonder A."/>
            <person name="Yu L."/>
            <person name="Goulding D."/>
            <person name="Barrell B."/>
            <person name="Rance R."/>
            <person name="Harris D."/>
            <person name="Wetter M."/>
            <person name="Wain J."/>
            <person name="Choudhary J."/>
            <person name="Thomson N."/>
            <person name="Dougan G."/>
        </authorList>
    </citation>
    <scope>NUCLEOTIDE SEQUENCE [LARGE SCALE GENOMIC DNA]</scope>
</reference>
<dbReference type="Pfam" id="PF17576">
    <property type="entry name" value="DUF5480"/>
    <property type="match status" value="1"/>
</dbReference>
<feature type="transmembrane region" description="Helical" evidence="1">
    <location>
        <begin position="6"/>
        <end position="26"/>
    </location>
</feature>
<name>E1XU98_9CAUD</name>